<gene>
    <name evidence="1" type="ORF">A21D_03518</name>
</gene>
<dbReference type="Proteomes" id="UP000234237">
    <property type="component" value="Chromosome"/>
</dbReference>
<dbReference type="KEGG" id="vpn:A21D_03518"/>
<proteinExistence type="predicted"/>
<evidence type="ECO:0000313" key="1">
    <source>
        <dbReference type="EMBL" id="AUJ26552.1"/>
    </source>
</evidence>
<dbReference type="AlphaFoldDB" id="A0A2K9J3L5"/>
<organism evidence="1 2">
    <name type="scientific">Virgibacillus dokdonensis</name>
    <dbReference type="NCBI Taxonomy" id="302167"/>
    <lineage>
        <taxon>Bacteria</taxon>
        <taxon>Bacillati</taxon>
        <taxon>Bacillota</taxon>
        <taxon>Bacilli</taxon>
        <taxon>Bacillales</taxon>
        <taxon>Bacillaceae</taxon>
        <taxon>Virgibacillus</taxon>
    </lineage>
</organism>
<protein>
    <recommendedName>
        <fullName evidence="3">Phage major capsid protein</fullName>
    </recommendedName>
</protein>
<reference evidence="2" key="1">
    <citation type="submission" date="2016-11" db="EMBL/GenBank/DDBJ databases">
        <title>Complete genome sequence of Virgibacillus pantothenticus 21D, a halophilic bacterium isolated from the deep hypersaline anoxic basin Discovery in the Mediterranean Sea.</title>
        <authorList>
            <person name="Zeaiter Z."/>
            <person name="Booth J.M."/>
            <person name="Prosdocimi E.M."/>
            <person name="Mapelli F."/>
            <person name="Fusi M."/>
            <person name="Daffonchio D."/>
            <person name="Borin S."/>
            <person name="Crotti E."/>
        </authorList>
    </citation>
    <scope>NUCLEOTIDE SEQUENCE [LARGE SCALE GENOMIC DNA]</scope>
    <source>
        <strain evidence="2">21D</strain>
    </source>
</reference>
<dbReference type="EMBL" id="CP018622">
    <property type="protein sequence ID" value="AUJ26552.1"/>
    <property type="molecule type" value="Genomic_DNA"/>
</dbReference>
<evidence type="ECO:0008006" key="3">
    <source>
        <dbReference type="Google" id="ProtNLM"/>
    </source>
</evidence>
<accession>A0A2K9J3L5</accession>
<sequence length="130" mass="14256">MSIRPTGKDEEKKVRKVAGKVVMVTNPFDTFDIQANATIQNANGAYVTNLPFNPAMTESVFVPQGKVVFFVQGEYIAALGGQEPIKKFDQTLALEDATLYIAKQYATGKPKDNYAAQVYNLKIYEAGVEG</sequence>
<name>A0A2K9J3L5_9BACI</name>
<evidence type="ECO:0000313" key="2">
    <source>
        <dbReference type="Proteomes" id="UP000234237"/>
    </source>
</evidence>